<dbReference type="GO" id="GO:0005230">
    <property type="term" value="F:extracellular ligand-gated monoatomic ion channel activity"/>
    <property type="evidence" value="ECO:0007669"/>
    <property type="project" value="InterPro"/>
</dbReference>
<name>A0A8C5SLH6_LATLA</name>
<organism evidence="2 3">
    <name type="scientific">Laticauda laticaudata</name>
    <name type="common">Blue-ringed sea krait</name>
    <name type="synonym">Blue-lipped sea krait</name>
    <dbReference type="NCBI Taxonomy" id="8630"/>
    <lineage>
        <taxon>Eukaryota</taxon>
        <taxon>Metazoa</taxon>
        <taxon>Chordata</taxon>
        <taxon>Craniata</taxon>
        <taxon>Vertebrata</taxon>
        <taxon>Euteleostomi</taxon>
        <taxon>Lepidosauria</taxon>
        <taxon>Squamata</taxon>
        <taxon>Bifurcata</taxon>
        <taxon>Unidentata</taxon>
        <taxon>Episquamata</taxon>
        <taxon>Toxicofera</taxon>
        <taxon>Serpentes</taxon>
        <taxon>Colubroidea</taxon>
        <taxon>Elapidae</taxon>
        <taxon>Laticaudinae</taxon>
        <taxon>Laticauda</taxon>
    </lineage>
</organism>
<reference evidence="2" key="1">
    <citation type="submission" date="2025-08" db="UniProtKB">
        <authorList>
            <consortium name="Ensembl"/>
        </authorList>
    </citation>
    <scope>IDENTIFICATION</scope>
</reference>
<dbReference type="Proteomes" id="UP000694406">
    <property type="component" value="Unplaced"/>
</dbReference>
<keyword evidence="1" id="KW-0732">Signal</keyword>
<dbReference type="PROSITE" id="PS51257">
    <property type="entry name" value="PROKAR_LIPOPROTEIN"/>
    <property type="match status" value="1"/>
</dbReference>
<keyword evidence="3" id="KW-1185">Reference proteome</keyword>
<dbReference type="SUPFAM" id="SSF63712">
    <property type="entry name" value="Nicotinic receptor ligand binding domain-like"/>
    <property type="match status" value="1"/>
</dbReference>
<feature type="chain" id="PRO_5034265445" evidence="1">
    <location>
        <begin position="25"/>
        <end position="106"/>
    </location>
</feature>
<evidence type="ECO:0000256" key="1">
    <source>
        <dbReference type="SAM" id="SignalP"/>
    </source>
</evidence>
<feature type="signal peptide" evidence="1">
    <location>
        <begin position="1"/>
        <end position="24"/>
    </location>
</feature>
<dbReference type="GeneTree" id="ENSGT00940000154245"/>
<dbReference type="InterPro" id="IPR036734">
    <property type="entry name" value="Neur_chan_lig-bd_sf"/>
</dbReference>
<accession>A0A8C5SLH6</accession>
<dbReference type="Ensembl" id="ENSLLTT00000018950.1">
    <property type="protein sequence ID" value="ENSLLTP00000018268.1"/>
    <property type="gene ID" value="ENSLLTG00000013841.1"/>
</dbReference>
<evidence type="ECO:0000313" key="3">
    <source>
        <dbReference type="Proteomes" id="UP000694406"/>
    </source>
</evidence>
<dbReference type="GO" id="GO:0016020">
    <property type="term" value="C:membrane"/>
    <property type="evidence" value="ECO:0007669"/>
    <property type="project" value="InterPro"/>
</dbReference>
<proteinExistence type="predicted"/>
<reference evidence="2" key="2">
    <citation type="submission" date="2025-09" db="UniProtKB">
        <authorList>
            <consortium name="Ensembl"/>
        </authorList>
    </citation>
    <scope>IDENTIFICATION</scope>
</reference>
<protein>
    <submittedName>
        <fullName evidence="2">Uncharacterized protein</fullName>
    </submittedName>
</protein>
<evidence type="ECO:0000313" key="2">
    <source>
        <dbReference type="Ensembl" id="ENSLLTP00000018268.1"/>
    </source>
</evidence>
<dbReference type="Gene3D" id="2.70.170.10">
    <property type="entry name" value="Neurotransmitter-gated ion-channel ligand-binding domain"/>
    <property type="match status" value="1"/>
</dbReference>
<dbReference type="AlphaFoldDB" id="A0A8C5SLH6"/>
<sequence>MWAVQLREGAGIFVFPVMIAVVSCAKSVNEPSNISYVKDTVDRLLKGYDIRLRPDFGGSPVDVGMRIEIASIDMVSEVNMPPNNLHCSSLHFFQTLNIFFILWYQN</sequence>